<dbReference type="Proteomes" id="UP000515312">
    <property type="component" value="Chromosome"/>
</dbReference>
<name>A0A7G8BL88_9BACT</name>
<evidence type="ECO:0008006" key="5">
    <source>
        <dbReference type="Google" id="ProtNLM"/>
    </source>
</evidence>
<dbReference type="AlphaFoldDB" id="A0A7G8BL88"/>
<dbReference type="EMBL" id="CP060394">
    <property type="protein sequence ID" value="QNI33308.1"/>
    <property type="molecule type" value="Genomic_DNA"/>
</dbReference>
<feature type="signal peptide" evidence="2">
    <location>
        <begin position="1"/>
        <end position="26"/>
    </location>
</feature>
<dbReference type="KEGG" id="adin:H7849_04935"/>
<organism evidence="3 4">
    <name type="scientific">Alloacidobacterium dinghuense</name>
    <dbReference type="NCBI Taxonomy" id="2763107"/>
    <lineage>
        <taxon>Bacteria</taxon>
        <taxon>Pseudomonadati</taxon>
        <taxon>Acidobacteriota</taxon>
        <taxon>Terriglobia</taxon>
        <taxon>Terriglobales</taxon>
        <taxon>Acidobacteriaceae</taxon>
        <taxon>Alloacidobacterium</taxon>
    </lineage>
</organism>
<reference evidence="3 4" key="1">
    <citation type="submission" date="2020-08" db="EMBL/GenBank/DDBJ databases">
        <title>Edaphobacter telluris sp. nov. and Acidobacterium dinghuensis sp. nov., two acidobacteria isolated from forest soil.</title>
        <authorList>
            <person name="Fu J."/>
            <person name="Qiu L."/>
        </authorList>
    </citation>
    <scope>NUCLEOTIDE SEQUENCE [LARGE SCALE GENOMIC DNA]</scope>
    <source>
        <strain evidence="3">4Y35</strain>
    </source>
</reference>
<keyword evidence="4" id="KW-1185">Reference proteome</keyword>
<accession>A0A7G8BL88</accession>
<feature type="chain" id="PRO_5028817215" description="Lipoprotein" evidence="2">
    <location>
        <begin position="27"/>
        <end position="119"/>
    </location>
</feature>
<sequence length="119" mass="13345">MKKIIPGLSLAAFATAVLLSVPAANAQYPQQGPPPPDYGHEVWAAPPAEVQGVHAQGFHDGVEGARKDYENHRQPSVENREEFRHPPVPHHDREAYRDGFRRGYQTGVEHLMRGYPHSY</sequence>
<evidence type="ECO:0000256" key="1">
    <source>
        <dbReference type="SAM" id="MobiDB-lite"/>
    </source>
</evidence>
<evidence type="ECO:0000313" key="4">
    <source>
        <dbReference type="Proteomes" id="UP000515312"/>
    </source>
</evidence>
<proteinExistence type="predicted"/>
<keyword evidence="2" id="KW-0732">Signal</keyword>
<feature type="region of interest" description="Disordered" evidence="1">
    <location>
        <begin position="69"/>
        <end position="98"/>
    </location>
</feature>
<dbReference type="RefSeq" id="WP_186744637.1">
    <property type="nucleotide sequence ID" value="NZ_CP060394.1"/>
</dbReference>
<evidence type="ECO:0000256" key="2">
    <source>
        <dbReference type="SAM" id="SignalP"/>
    </source>
</evidence>
<protein>
    <recommendedName>
        <fullName evidence="5">Lipoprotein</fullName>
    </recommendedName>
</protein>
<gene>
    <name evidence="3" type="ORF">H7849_04935</name>
</gene>
<evidence type="ECO:0000313" key="3">
    <source>
        <dbReference type="EMBL" id="QNI33308.1"/>
    </source>
</evidence>